<organism evidence="7 8">
    <name type="scientific">Streptomyces carpaticus</name>
    <dbReference type="NCBI Taxonomy" id="285558"/>
    <lineage>
        <taxon>Bacteria</taxon>
        <taxon>Bacillati</taxon>
        <taxon>Actinomycetota</taxon>
        <taxon>Actinomycetes</taxon>
        <taxon>Kitasatosporales</taxon>
        <taxon>Streptomycetaceae</taxon>
        <taxon>Streptomyces</taxon>
    </lineage>
</organism>
<dbReference type="SUPFAM" id="SSF75005">
    <property type="entry name" value="Arabinanase/levansucrase/invertase"/>
    <property type="match status" value="1"/>
</dbReference>
<comment type="pathway">
    <text evidence="1 5">Glycan metabolism; L-arabinan degradation.</text>
</comment>
<evidence type="ECO:0000313" key="7">
    <source>
        <dbReference type="EMBL" id="MFB4194152.1"/>
    </source>
</evidence>
<dbReference type="InterPro" id="IPR006311">
    <property type="entry name" value="TAT_signal"/>
</dbReference>
<dbReference type="PROSITE" id="PS51318">
    <property type="entry name" value="TAT"/>
    <property type="match status" value="1"/>
</dbReference>
<dbReference type="InterPro" id="IPR016840">
    <property type="entry name" value="Glyco_hydro_43_endo_a_Ara-ase"/>
</dbReference>
<keyword evidence="4 5" id="KW-0326">Glycosidase</keyword>
<keyword evidence="3 5" id="KW-0378">Hydrolase</keyword>
<proteinExistence type="inferred from homology"/>
<dbReference type="PIRSF" id="PIRSF026534">
    <property type="entry name" value="Endo_alpha-L-arabinosidase"/>
    <property type="match status" value="1"/>
</dbReference>
<evidence type="ECO:0000256" key="4">
    <source>
        <dbReference type="ARBA" id="ARBA00023295"/>
    </source>
</evidence>
<feature type="chain" id="PRO_5047105379" evidence="6">
    <location>
        <begin position="24"/>
        <end position="333"/>
    </location>
</feature>
<dbReference type="EMBL" id="JBHGBT010000005">
    <property type="protein sequence ID" value="MFB4194152.1"/>
    <property type="molecule type" value="Genomic_DNA"/>
</dbReference>
<dbReference type="PANTHER" id="PTHR43301:SF3">
    <property type="entry name" value="ARABINAN ENDO-1,5-ALPHA-L-ARABINOSIDASE A-RELATED"/>
    <property type="match status" value="1"/>
</dbReference>
<reference evidence="7 8" key="1">
    <citation type="submission" date="2024-09" db="EMBL/GenBank/DDBJ databases">
        <title>Draft genome sequence of multifaceted antimicrobials producing Streptomyces sp. strain FH1.</title>
        <authorList>
            <person name="Hassan F."/>
            <person name="Ali H."/>
            <person name="Hassan N."/>
            <person name="Nawaz A."/>
        </authorList>
    </citation>
    <scope>NUCLEOTIDE SEQUENCE [LARGE SCALE GENOMIC DNA]</scope>
    <source>
        <strain evidence="7 8">FH1</strain>
    </source>
</reference>
<dbReference type="InterPro" id="IPR050727">
    <property type="entry name" value="GH43_arabinanases"/>
</dbReference>
<evidence type="ECO:0000256" key="3">
    <source>
        <dbReference type="ARBA" id="ARBA00022801"/>
    </source>
</evidence>
<dbReference type="Proteomes" id="UP001577267">
    <property type="component" value="Unassembled WGS sequence"/>
</dbReference>
<dbReference type="InterPro" id="IPR006710">
    <property type="entry name" value="Glyco_hydro_43"/>
</dbReference>
<evidence type="ECO:0000256" key="5">
    <source>
        <dbReference type="PIRNR" id="PIRNR026534"/>
    </source>
</evidence>
<sequence length="333" mass="35510">MRVTRLLALLTAAVLAVALPSPAAGTPGAAAHPDPYPAAGDTQLHDPTMIRLADGRYVVYGSHGNVAAHVSTDMVNWTRQGGAFAPQNVPSWWDRYTTEDRPWAPDITYAHGQYWLYYAVSTFGSQNSAIGLATSPTGAPGTFTDRGIVLSSGPGDRYNAIDPAALWDDGRLWLTFGSYWTGIHMVELNPATGLRDGNPPVTHLATRPDAPHAVEAGQVVRRGGWYYLFASYDTCCAGLDSTYKIRVGRASSPTGPFTDSAGRPMLNGGGDLLRGDSGRYRGPGGQHVLLGDGGRDLLVHHYYDTQRGGEPHLAISRLGWTADGWPVVVPAGG</sequence>
<dbReference type="CDD" id="cd08998">
    <property type="entry name" value="GH43_Arb43a-like"/>
    <property type="match status" value="1"/>
</dbReference>
<comment type="caution">
    <text evidence="7">The sequence shown here is derived from an EMBL/GenBank/DDBJ whole genome shotgun (WGS) entry which is preliminary data.</text>
</comment>
<dbReference type="PANTHER" id="PTHR43301">
    <property type="entry name" value="ARABINAN ENDO-1,5-ALPHA-L-ARABINOSIDASE"/>
    <property type="match status" value="1"/>
</dbReference>
<accession>A0ABV4ZJ53</accession>
<dbReference type="Gene3D" id="2.115.10.20">
    <property type="entry name" value="Glycosyl hydrolase domain, family 43"/>
    <property type="match status" value="1"/>
</dbReference>
<dbReference type="RefSeq" id="WP_375062186.1">
    <property type="nucleotide sequence ID" value="NZ_JBHGBT010000005.1"/>
</dbReference>
<evidence type="ECO:0000313" key="8">
    <source>
        <dbReference type="Proteomes" id="UP001577267"/>
    </source>
</evidence>
<name>A0ABV4ZJ53_9ACTN</name>
<keyword evidence="8" id="KW-1185">Reference proteome</keyword>
<evidence type="ECO:0000256" key="6">
    <source>
        <dbReference type="SAM" id="SignalP"/>
    </source>
</evidence>
<protein>
    <submittedName>
        <fullName evidence="7">Arabinan endo-1,5-alpha-L-arabinosidase</fullName>
    </submittedName>
</protein>
<evidence type="ECO:0000256" key="2">
    <source>
        <dbReference type="ARBA" id="ARBA00009865"/>
    </source>
</evidence>
<evidence type="ECO:0000256" key="1">
    <source>
        <dbReference type="ARBA" id="ARBA00004834"/>
    </source>
</evidence>
<dbReference type="Pfam" id="PF04616">
    <property type="entry name" value="Glyco_hydro_43"/>
    <property type="match status" value="1"/>
</dbReference>
<comment type="similarity">
    <text evidence="2 5">Belongs to the glycosyl hydrolase 43 family.</text>
</comment>
<dbReference type="InterPro" id="IPR023296">
    <property type="entry name" value="Glyco_hydro_beta-prop_sf"/>
</dbReference>
<feature type="signal peptide" evidence="6">
    <location>
        <begin position="1"/>
        <end position="23"/>
    </location>
</feature>
<gene>
    <name evidence="7" type="ORF">ACE11A_07275</name>
</gene>
<keyword evidence="6" id="KW-0732">Signal</keyword>